<reference evidence="2" key="1">
    <citation type="journal article" date="2014" name="Front. Microbiol.">
        <title>High frequency of phylogenetically diverse reductive dehalogenase-homologous genes in deep subseafloor sedimentary metagenomes.</title>
        <authorList>
            <person name="Kawai M."/>
            <person name="Futagami T."/>
            <person name="Toyoda A."/>
            <person name="Takaki Y."/>
            <person name="Nishi S."/>
            <person name="Hori S."/>
            <person name="Arai W."/>
            <person name="Tsubouchi T."/>
            <person name="Morono Y."/>
            <person name="Uchiyama I."/>
            <person name="Ito T."/>
            <person name="Fujiyama A."/>
            <person name="Inagaki F."/>
            <person name="Takami H."/>
        </authorList>
    </citation>
    <scope>NUCLEOTIDE SEQUENCE</scope>
    <source>
        <strain evidence="2">Expedition CK06-06</strain>
    </source>
</reference>
<protein>
    <submittedName>
        <fullName evidence="2">Uncharacterized protein</fullName>
    </submittedName>
</protein>
<proteinExistence type="predicted"/>
<dbReference type="EMBL" id="BARV01005989">
    <property type="protein sequence ID" value="GAI06289.1"/>
    <property type="molecule type" value="Genomic_DNA"/>
</dbReference>
<feature type="coiled-coil region" evidence="1">
    <location>
        <begin position="134"/>
        <end position="168"/>
    </location>
</feature>
<comment type="caution">
    <text evidence="2">The sequence shown here is derived from an EMBL/GenBank/DDBJ whole genome shotgun (WGS) entry which is preliminary data.</text>
</comment>
<feature type="non-terminal residue" evidence="2">
    <location>
        <position position="336"/>
    </location>
</feature>
<gene>
    <name evidence="2" type="ORF">S06H3_12219</name>
</gene>
<organism evidence="2">
    <name type="scientific">marine sediment metagenome</name>
    <dbReference type="NCBI Taxonomy" id="412755"/>
    <lineage>
        <taxon>unclassified sequences</taxon>
        <taxon>metagenomes</taxon>
        <taxon>ecological metagenomes</taxon>
    </lineage>
</organism>
<sequence length="336" mass="38564">MQDIGDKIEKLGNKSSIEAELQTIAENSEALSKSSGFTDEENKKYKELQQKVTSLNAQCETIQRTREYFQELSNQIPAHIEKTISELDELVEEVIASLGLADAEIKSAKPHIIKLKQEIQVTNKEFIKDILGAAKKLSRELETTTGKLNTAKKQLDSFLNKISNQQKLKELQDASKQSTLLLKQIDRHETTKSKIEKKYQHSVKKIGEFITERYKIQKKIIELFNDPTYTEIGDDIVVIADLTFDEDKFNNNFLGCFDRRYDISRLGNFFRNNSIAWSSDKHVEIINSIFHKLIKTPEAALIFRSGQTLQSAVEILLRDYLSHEFTVKQGGEDIFR</sequence>
<evidence type="ECO:0000313" key="2">
    <source>
        <dbReference type="EMBL" id="GAI06289.1"/>
    </source>
</evidence>
<feature type="coiled-coil region" evidence="1">
    <location>
        <begin position="38"/>
        <end position="65"/>
    </location>
</feature>
<dbReference type="AlphaFoldDB" id="X1MIT2"/>
<evidence type="ECO:0000256" key="1">
    <source>
        <dbReference type="SAM" id="Coils"/>
    </source>
</evidence>
<accession>X1MIT2</accession>
<keyword evidence="1" id="KW-0175">Coiled coil</keyword>
<name>X1MIT2_9ZZZZ</name>